<organism evidence="1 2">
    <name type="scientific">Bordetella hinzii</name>
    <dbReference type="NCBI Taxonomy" id="103855"/>
    <lineage>
        <taxon>Bacteria</taxon>
        <taxon>Pseudomonadati</taxon>
        <taxon>Pseudomonadota</taxon>
        <taxon>Betaproteobacteria</taxon>
        <taxon>Burkholderiales</taxon>
        <taxon>Alcaligenaceae</taxon>
        <taxon>Bordetella</taxon>
    </lineage>
</organism>
<dbReference type="Gene3D" id="3.90.1480.10">
    <property type="entry name" value="Alpha-2,3-sialyltransferase"/>
    <property type="match status" value="1"/>
</dbReference>
<dbReference type="EMBL" id="CP024172">
    <property type="protein sequence ID" value="AZW19144.1"/>
    <property type="molecule type" value="Genomic_DNA"/>
</dbReference>
<reference evidence="2" key="1">
    <citation type="submission" date="2017-10" db="EMBL/GenBank/DDBJ databases">
        <title>Whole genome sequencing of various Bordetella species.</title>
        <authorList>
            <person name="Weigand M.R."/>
            <person name="Loparev V."/>
            <person name="Peng Y."/>
            <person name="Bowden K.E."/>
            <person name="Tondella M.L."/>
            <person name="Williams M.M."/>
        </authorList>
    </citation>
    <scope>NUCLEOTIDE SEQUENCE [LARGE SCALE GENOMIC DNA]</scope>
    <source>
        <strain evidence="2">H720</strain>
    </source>
</reference>
<accession>A0AAN1RZY9</accession>
<proteinExistence type="predicted"/>
<dbReference type="AlphaFoldDB" id="A0AAN1RZY9"/>
<evidence type="ECO:0000313" key="1">
    <source>
        <dbReference type="EMBL" id="AZW19144.1"/>
    </source>
</evidence>
<dbReference type="Proteomes" id="UP000282741">
    <property type="component" value="Chromosome"/>
</dbReference>
<protein>
    <submittedName>
        <fullName evidence="1">Uncharacterized protein</fullName>
    </submittedName>
</protein>
<name>A0AAN1RZY9_9BORD</name>
<gene>
    <name evidence="1" type="ORF">CS347_21475</name>
</gene>
<dbReference type="RefSeq" id="WP_127814813.1">
    <property type="nucleotide sequence ID" value="NZ_CP012077.1"/>
</dbReference>
<sequence>MSRDLAESMRGERVGVVSNVFELAPWADFLAANDRAWWRAYPEAMSFAGRRFSSSEFPGVERCRPGNTQWASGVLALQVAVNLGATRIRLYGFDMHGSHYFGEYTNGLVNTKPHRRAVHLQQFRDWARVNPSVDVVNCTPGSALDCFPMEAA</sequence>
<evidence type="ECO:0000313" key="2">
    <source>
        <dbReference type="Proteomes" id="UP000282741"/>
    </source>
</evidence>